<dbReference type="GO" id="GO:0004356">
    <property type="term" value="F:glutamine synthetase activity"/>
    <property type="evidence" value="ECO:0007669"/>
    <property type="project" value="InterPro"/>
</dbReference>
<proteinExistence type="inferred from homology"/>
<keyword evidence="15" id="KW-1185">Reference proteome</keyword>
<dbReference type="PRINTS" id="PR01225">
    <property type="entry name" value="EXPANSNFAMLY"/>
</dbReference>
<dbReference type="EMBL" id="CM018050">
    <property type="protein sequence ID" value="KAA8518680.1"/>
    <property type="molecule type" value="Genomic_DNA"/>
</dbReference>
<dbReference type="PROSITE" id="PS50843">
    <property type="entry name" value="EXPANSIN_CBD"/>
    <property type="match status" value="1"/>
</dbReference>
<dbReference type="SMART" id="SM00837">
    <property type="entry name" value="DPBB_1"/>
    <property type="match status" value="1"/>
</dbReference>
<dbReference type="GO" id="GO:0016787">
    <property type="term" value="F:hydrolase activity"/>
    <property type="evidence" value="ECO:0007669"/>
    <property type="project" value="InterPro"/>
</dbReference>
<dbReference type="SMART" id="SM01230">
    <property type="entry name" value="Gln-synt_C"/>
    <property type="match status" value="1"/>
</dbReference>
<keyword evidence="4" id="KW-0134">Cell wall</keyword>
<dbReference type="PRINTS" id="PR01226">
    <property type="entry name" value="EXPANSIN"/>
</dbReference>
<evidence type="ECO:0000256" key="9">
    <source>
        <dbReference type="PROSITE-ProRule" id="PRU01331"/>
    </source>
</evidence>
<reference evidence="14 15" key="1">
    <citation type="submission" date="2019-09" db="EMBL/GenBank/DDBJ databases">
        <title>A chromosome-level genome assembly of the Chinese tupelo Nyssa sinensis.</title>
        <authorList>
            <person name="Yang X."/>
            <person name="Kang M."/>
            <person name="Yang Y."/>
            <person name="Xiong H."/>
            <person name="Wang M."/>
            <person name="Zhang Z."/>
            <person name="Wang Z."/>
            <person name="Wu H."/>
            <person name="Ma T."/>
            <person name="Liu J."/>
            <person name="Xi Z."/>
        </authorList>
    </citation>
    <scope>NUCLEOTIDE SEQUENCE [LARGE SCALE GENOMIC DNA]</scope>
    <source>
        <strain evidence="14">J267</strain>
        <tissue evidence="14">Leaf</tissue>
    </source>
</reference>
<dbReference type="GO" id="GO:0006542">
    <property type="term" value="P:glutamine biosynthetic process"/>
    <property type="evidence" value="ECO:0007669"/>
    <property type="project" value="InterPro"/>
</dbReference>
<dbReference type="InterPro" id="IPR036651">
    <property type="entry name" value="Gln_synt_N_sf"/>
</dbReference>
<evidence type="ECO:0000256" key="7">
    <source>
        <dbReference type="ARBA" id="ARBA00023136"/>
    </source>
</evidence>
<evidence type="ECO:0000313" key="14">
    <source>
        <dbReference type="EMBL" id="KAA8518680.1"/>
    </source>
</evidence>
<dbReference type="InterPro" id="IPR036749">
    <property type="entry name" value="Expansin_CBD_sf"/>
</dbReference>
<dbReference type="InterPro" id="IPR002963">
    <property type="entry name" value="Expansin"/>
</dbReference>
<evidence type="ECO:0000256" key="8">
    <source>
        <dbReference type="ARBA" id="ARBA00023316"/>
    </source>
</evidence>
<evidence type="ECO:0000313" key="15">
    <source>
        <dbReference type="Proteomes" id="UP000325577"/>
    </source>
</evidence>
<dbReference type="InterPro" id="IPR007118">
    <property type="entry name" value="Expan_Lol_pI"/>
</dbReference>
<dbReference type="OrthoDB" id="77835at2759"/>
<dbReference type="Pfam" id="PF04909">
    <property type="entry name" value="Amidohydro_2"/>
    <property type="match status" value="1"/>
</dbReference>
<dbReference type="InterPro" id="IPR008146">
    <property type="entry name" value="Gln_synth_cat_dom"/>
</dbReference>
<dbReference type="Gene3D" id="2.40.40.10">
    <property type="entry name" value="RlpA-like domain"/>
    <property type="match status" value="1"/>
</dbReference>
<dbReference type="FunFam" id="2.40.40.10:FF:000001">
    <property type="entry name" value="Expansin"/>
    <property type="match status" value="1"/>
</dbReference>
<dbReference type="InterPro" id="IPR007112">
    <property type="entry name" value="Expansin/allergen_DPBB_dom"/>
</dbReference>
<evidence type="ECO:0000256" key="3">
    <source>
        <dbReference type="ARBA" id="ARBA00005392"/>
    </source>
</evidence>
<dbReference type="PROSITE" id="PS50842">
    <property type="entry name" value="EXPANSIN_EG45"/>
    <property type="match status" value="1"/>
</dbReference>
<evidence type="ECO:0000259" key="13">
    <source>
        <dbReference type="PROSITE" id="PS51987"/>
    </source>
</evidence>
<evidence type="ECO:0000256" key="4">
    <source>
        <dbReference type="ARBA" id="ARBA00022512"/>
    </source>
</evidence>
<protein>
    <recommendedName>
        <fullName evidence="16">Expansin</fullName>
    </recommendedName>
</protein>
<dbReference type="PANTHER" id="PTHR43383">
    <property type="entry name" value="NODULIN 6"/>
    <property type="match status" value="1"/>
</dbReference>
<dbReference type="InterPro" id="IPR006680">
    <property type="entry name" value="Amidohydro-rel"/>
</dbReference>
<evidence type="ECO:0000256" key="10">
    <source>
        <dbReference type="RuleBase" id="RU000384"/>
    </source>
</evidence>
<dbReference type="AlphaFoldDB" id="A0A5J4ZJ20"/>
<dbReference type="CDD" id="cd22274">
    <property type="entry name" value="DPBB_EXPA_N"/>
    <property type="match status" value="1"/>
</dbReference>
<comment type="similarity">
    <text evidence="3">Belongs to the expansin family. Expansin A subfamily.</text>
</comment>
<dbReference type="InterPro" id="IPR009009">
    <property type="entry name" value="RlpA-like_DPBB"/>
</dbReference>
<sequence>MMVLLVASVGHGDVVFVVRSLRDIAELYGSESSLHGIEEYRRCSGLQSIGSKCFRAARISAMLIDEEIGFDQKHDSEWHRSFTPVVGRILTIECLAEKILNEEMRNGFTWTLDTFDKIFMGKLKSVANGIVSLKSIAISHCGLEINTNVTYKDAEEGLIEVLSAGKPVRITNKSLVDYIFVRSLEIAVCFDLPMQIDIGGGDKDFNLRLSNPLHLRALLEDKKFVKCRFVLLHASYPFSKEALYLSSNYPQVYLDFGLAVSKLNVCGIISSVKELLKLAPIKKVMFSSGGYAIPETFYLGARRAREVVFSVLRDACIDGDLSIPEAIEAAKDIFAQNAIQFYKINATVRSFDSEIVVSRKFVETETNATQNDVICARIIWIDASGQSRCRVVPIQRFHDDVRKNGVHVVRLIPDLATKWQIPWAKQEEMVLADMFLNPGEAYEYCPRGTLRRVLKILKDEFNLVMNAGFENEFYLLKSVLKEGKEEWLPFDSTPYSSTSAYDAASHLFHEIITALQSLNIPVEQIHSEAGRGQFEVTLGHSVCDHAADDLVFSREVIRALARKHGLLATFLPKFILDDLGSGAHVHISLWENGKNHHSQTAMIGCKSMHASAAYVCWGKKSREATLRTSYSSESPDLVSNFEVRSFDGCANPYLGLASIVAAGVDGLRRHLTLPEPMDSGLNEELQRLPTSLSESVEALQEDVVLRDLIGEKLSAAIIAVRKVCSMMSMPIAKPIPYGEGHQKSPALPALKHHRPKFKPGPWKSARATFYGGADGSGTMGGACGYEDLKQEGYGLQTAALSQALFNNGETCGACYEIKCVNDAKWCHPGHSPLLITATNVCPPNFNQPNDNGGWCNPPQEHFDLAQPAFLQIAKYEAGIVPVQYRRVPCKKQGGIRFTVTGNPYFTLVLVWNVGGAGDIVSVQVKGHDKLKWTTMKRNWGQKWETNAMLVGESLSFRVQASDHRTSTSWHITPKNWQFGQTFEGKNFK</sequence>
<dbReference type="Gene3D" id="2.60.40.760">
    <property type="entry name" value="Expansin, cellulose-binding-like domain"/>
    <property type="match status" value="1"/>
</dbReference>
<evidence type="ECO:0000256" key="2">
    <source>
        <dbReference type="ARBA" id="ARBA00004191"/>
    </source>
</evidence>
<keyword evidence="7" id="KW-0472">Membrane</keyword>
<dbReference type="GO" id="GO:0016020">
    <property type="term" value="C:membrane"/>
    <property type="evidence" value="ECO:0007669"/>
    <property type="project" value="UniProtKB-SubCell"/>
</dbReference>
<dbReference type="GO" id="GO:0005576">
    <property type="term" value="C:extracellular region"/>
    <property type="evidence" value="ECO:0007669"/>
    <property type="project" value="InterPro"/>
</dbReference>
<keyword evidence="6" id="KW-0732">Signal</keyword>
<dbReference type="Pfam" id="PF03330">
    <property type="entry name" value="DPBB_1"/>
    <property type="match status" value="1"/>
</dbReference>
<dbReference type="Gene3D" id="3.10.20.70">
    <property type="entry name" value="Glutamine synthetase, N-terminal domain"/>
    <property type="match status" value="1"/>
</dbReference>
<organism evidence="14 15">
    <name type="scientific">Nyssa sinensis</name>
    <dbReference type="NCBI Taxonomy" id="561372"/>
    <lineage>
        <taxon>Eukaryota</taxon>
        <taxon>Viridiplantae</taxon>
        <taxon>Streptophyta</taxon>
        <taxon>Embryophyta</taxon>
        <taxon>Tracheophyta</taxon>
        <taxon>Spermatophyta</taxon>
        <taxon>Magnoliopsida</taxon>
        <taxon>eudicotyledons</taxon>
        <taxon>Gunneridae</taxon>
        <taxon>Pentapetalae</taxon>
        <taxon>asterids</taxon>
        <taxon>Cornales</taxon>
        <taxon>Nyssaceae</taxon>
        <taxon>Nyssa</taxon>
    </lineage>
</organism>
<evidence type="ECO:0008006" key="16">
    <source>
        <dbReference type="Google" id="ProtNLM"/>
    </source>
</evidence>
<dbReference type="SUPFAM" id="SSF54368">
    <property type="entry name" value="Glutamine synthetase, N-terminal domain"/>
    <property type="match status" value="1"/>
</dbReference>
<comment type="subcellular location">
    <subcellularLocation>
        <location evidence="1">Membrane</location>
        <topology evidence="1">Peripheral membrane protein</topology>
    </subcellularLocation>
    <subcellularLocation>
        <location evidence="2">Secreted</location>
        <location evidence="2">Cell wall</location>
    </subcellularLocation>
</comment>
<dbReference type="PROSITE" id="PS51987">
    <property type="entry name" value="GS_CATALYTIC"/>
    <property type="match status" value="1"/>
</dbReference>
<dbReference type="SUPFAM" id="SSF55931">
    <property type="entry name" value="Glutamine synthetase/guanido kinase"/>
    <property type="match status" value="1"/>
</dbReference>
<comment type="similarity">
    <text evidence="9 10">Belongs to the glutamine synthetase family.</text>
</comment>
<evidence type="ECO:0000256" key="1">
    <source>
        <dbReference type="ARBA" id="ARBA00004170"/>
    </source>
</evidence>
<dbReference type="InterPro" id="IPR007117">
    <property type="entry name" value="Expansin_CBD"/>
</dbReference>
<gene>
    <name evidence="14" type="ORF">F0562_016154</name>
</gene>
<dbReference type="SUPFAM" id="SSF51556">
    <property type="entry name" value="Metallo-dependent hydrolases"/>
    <property type="match status" value="1"/>
</dbReference>
<dbReference type="PANTHER" id="PTHR43383:SF2">
    <property type="entry name" value="AMIDOHYDROLASE 2 FAMILY PROTEIN"/>
    <property type="match status" value="1"/>
</dbReference>
<dbReference type="InterPro" id="IPR014746">
    <property type="entry name" value="Gln_synth/guanido_kin_cat_dom"/>
</dbReference>
<dbReference type="GO" id="GO:0009653">
    <property type="term" value="P:anatomical structure morphogenesis"/>
    <property type="evidence" value="ECO:0007669"/>
    <property type="project" value="UniProtKB-ARBA"/>
</dbReference>
<evidence type="ECO:0000259" key="12">
    <source>
        <dbReference type="PROSITE" id="PS50843"/>
    </source>
</evidence>
<keyword evidence="8" id="KW-0961">Cell wall biogenesis/degradation</keyword>
<dbReference type="Pfam" id="PF01357">
    <property type="entry name" value="Expansin_C"/>
    <property type="match status" value="1"/>
</dbReference>
<dbReference type="Pfam" id="PF00120">
    <property type="entry name" value="Gln-synt_C"/>
    <property type="match status" value="2"/>
</dbReference>
<evidence type="ECO:0000256" key="6">
    <source>
        <dbReference type="ARBA" id="ARBA00022729"/>
    </source>
</evidence>
<dbReference type="SUPFAM" id="SSF50685">
    <property type="entry name" value="Barwin-like endoglucanases"/>
    <property type="match status" value="1"/>
</dbReference>
<dbReference type="Gene3D" id="3.30.590.10">
    <property type="entry name" value="Glutamine synthetase/guanido kinase, catalytic domain"/>
    <property type="match status" value="2"/>
</dbReference>
<feature type="domain" description="Expansin-like EG45" evidence="11">
    <location>
        <begin position="780"/>
        <end position="894"/>
    </location>
</feature>
<keyword evidence="5" id="KW-0964">Secreted</keyword>
<dbReference type="GO" id="GO:0009664">
    <property type="term" value="P:plant-type cell wall organization"/>
    <property type="evidence" value="ECO:0007669"/>
    <property type="project" value="InterPro"/>
</dbReference>
<dbReference type="SUPFAM" id="SSF49590">
    <property type="entry name" value="PHL pollen allergen"/>
    <property type="match status" value="1"/>
</dbReference>
<dbReference type="Gene3D" id="3.20.20.140">
    <property type="entry name" value="Metal-dependent hydrolases"/>
    <property type="match status" value="1"/>
</dbReference>
<evidence type="ECO:0000259" key="11">
    <source>
        <dbReference type="PROSITE" id="PS50842"/>
    </source>
</evidence>
<accession>A0A5J4ZJ20</accession>
<dbReference type="InterPro" id="IPR036908">
    <property type="entry name" value="RlpA-like_sf"/>
</dbReference>
<name>A0A5J4ZJ20_9ASTE</name>
<evidence type="ECO:0000256" key="5">
    <source>
        <dbReference type="ARBA" id="ARBA00022525"/>
    </source>
</evidence>
<feature type="domain" description="Expansin-like CBD" evidence="12">
    <location>
        <begin position="904"/>
        <end position="984"/>
    </location>
</feature>
<feature type="domain" description="GS catalytic" evidence="13">
    <location>
        <begin position="446"/>
        <end position="595"/>
    </location>
</feature>
<dbReference type="Proteomes" id="UP000325577">
    <property type="component" value="Linkage Group LG7"/>
</dbReference>
<dbReference type="InterPro" id="IPR032466">
    <property type="entry name" value="Metal_Hydrolase"/>
</dbReference>